<dbReference type="AlphaFoldDB" id="A0A0N5A396"/>
<keyword evidence="1" id="KW-1015">Disulfide bond</keyword>
<dbReference type="WBParaSite" id="PTRK_0001610450.1">
    <property type="protein sequence ID" value="PTRK_0001610450.1"/>
    <property type="gene ID" value="PTRK_0001610450"/>
</dbReference>
<proteinExistence type="predicted"/>
<feature type="chain" id="PRO_5005892606" evidence="2">
    <location>
        <begin position="24"/>
        <end position="113"/>
    </location>
</feature>
<name>A0A0N5A396_PARTI</name>
<dbReference type="Pfam" id="PF01549">
    <property type="entry name" value="ShK"/>
    <property type="match status" value="1"/>
</dbReference>
<dbReference type="Gene3D" id="1.10.10.1940">
    <property type="match status" value="1"/>
</dbReference>
<sequence>MNILIIFIGTTLILSNTISSTCSDTISCCNEIKQFCHNNEYLSFMKNHCPRTCCMCFFNNNYQNESINQKDNLYQEECFGNQKNETKPLIGNGAVPNGYKRQNNYPVGSGVSV</sequence>
<evidence type="ECO:0000256" key="1">
    <source>
        <dbReference type="PROSITE-ProRule" id="PRU01005"/>
    </source>
</evidence>
<organism evidence="4 5">
    <name type="scientific">Parastrongyloides trichosuri</name>
    <name type="common">Possum-specific nematode worm</name>
    <dbReference type="NCBI Taxonomy" id="131310"/>
    <lineage>
        <taxon>Eukaryota</taxon>
        <taxon>Metazoa</taxon>
        <taxon>Ecdysozoa</taxon>
        <taxon>Nematoda</taxon>
        <taxon>Chromadorea</taxon>
        <taxon>Rhabditida</taxon>
        <taxon>Tylenchina</taxon>
        <taxon>Panagrolaimomorpha</taxon>
        <taxon>Strongyloidoidea</taxon>
        <taxon>Strongyloididae</taxon>
        <taxon>Parastrongyloides</taxon>
    </lineage>
</organism>
<evidence type="ECO:0000313" key="4">
    <source>
        <dbReference type="Proteomes" id="UP000038045"/>
    </source>
</evidence>
<keyword evidence="2" id="KW-0732">Signal</keyword>
<reference evidence="5" key="1">
    <citation type="submission" date="2017-02" db="UniProtKB">
        <authorList>
            <consortium name="WormBaseParasite"/>
        </authorList>
    </citation>
    <scope>IDENTIFICATION</scope>
</reference>
<evidence type="ECO:0000313" key="5">
    <source>
        <dbReference type="WBParaSite" id="PTRK_0001610450.1"/>
    </source>
</evidence>
<accession>A0A0N5A396</accession>
<keyword evidence="4" id="KW-1185">Reference proteome</keyword>
<dbReference type="Proteomes" id="UP000038045">
    <property type="component" value="Unplaced"/>
</dbReference>
<evidence type="ECO:0000256" key="2">
    <source>
        <dbReference type="SAM" id="SignalP"/>
    </source>
</evidence>
<comment type="caution">
    <text evidence="1">Lacks conserved residue(s) required for the propagation of feature annotation.</text>
</comment>
<protein>
    <submittedName>
        <fullName evidence="5">ShKT domain-containing protein</fullName>
    </submittedName>
</protein>
<feature type="signal peptide" evidence="2">
    <location>
        <begin position="1"/>
        <end position="23"/>
    </location>
</feature>
<evidence type="ECO:0000259" key="3">
    <source>
        <dbReference type="PROSITE" id="PS51670"/>
    </source>
</evidence>
<dbReference type="PROSITE" id="PS51670">
    <property type="entry name" value="SHKT"/>
    <property type="match status" value="1"/>
</dbReference>
<feature type="disulfide bond" evidence="1">
    <location>
        <begin position="22"/>
        <end position="56"/>
    </location>
</feature>
<dbReference type="InterPro" id="IPR003582">
    <property type="entry name" value="ShKT_dom"/>
</dbReference>
<feature type="domain" description="ShKT" evidence="3">
    <location>
        <begin position="22"/>
        <end position="56"/>
    </location>
</feature>